<dbReference type="AlphaFoldDB" id="A0A2J6RE72"/>
<name>A0A2J6RE72_HYAVF</name>
<gene>
    <name evidence="1" type="ORF">L207DRAFT_586501</name>
</gene>
<keyword evidence="2" id="KW-1185">Reference proteome</keyword>
<protein>
    <submittedName>
        <fullName evidence="1">Uncharacterized protein</fullName>
    </submittedName>
</protein>
<dbReference type="Proteomes" id="UP000235786">
    <property type="component" value="Unassembled WGS sequence"/>
</dbReference>
<dbReference type="PANTHER" id="PTHR33112:SF9">
    <property type="entry name" value="HETEROKARYON INCOMPATIBILITY DOMAIN-CONTAINING PROTEIN"/>
    <property type="match status" value="1"/>
</dbReference>
<dbReference type="PANTHER" id="PTHR33112">
    <property type="entry name" value="DOMAIN PROTEIN, PUTATIVE-RELATED"/>
    <property type="match status" value="1"/>
</dbReference>
<dbReference type="OrthoDB" id="8300194at2759"/>
<reference evidence="1 2" key="1">
    <citation type="submission" date="2016-04" db="EMBL/GenBank/DDBJ databases">
        <title>A degradative enzymes factory behind the ericoid mycorrhizal symbiosis.</title>
        <authorList>
            <consortium name="DOE Joint Genome Institute"/>
            <person name="Martino E."/>
            <person name="Morin E."/>
            <person name="Grelet G."/>
            <person name="Kuo A."/>
            <person name="Kohler A."/>
            <person name="Daghino S."/>
            <person name="Barry K."/>
            <person name="Choi C."/>
            <person name="Cichocki N."/>
            <person name="Clum A."/>
            <person name="Copeland A."/>
            <person name="Hainaut M."/>
            <person name="Haridas S."/>
            <person name="Labutti K."/>
            <person name="Lindquist E."/>
            <person name="Lipzen A."/>
            <person name="Khouja H.-R."/>
            <person name="Murat C."/>
            <person name="Ohm R."/>
            <person name="Olson A."/>
            <person name="Spatafora J."/>
            <person name="Veneault-Fourrey C."/>
            <person name="Henrissat B."/>
            <person name="Grigoriev I."/>
            <person name="Martin F."/>
            <person name="Perotto S."/>
        </authorList>
    </citation>
    <scope>NUCLEOTIDE SEQUENCE [LARGE SCALE GENOMIC DNA]</scope>
    <source>
        <strain evidence="1 2">F</strain>
    </source>
</reference>
<evidence type="ECO:0000313" key="1">
    <source>
        <dbReference type="EMBL" id="PMD36814.1"/>
    </source>
</evidence>
<evidence type="ECO:0000313" key="2">
    <source>
        <dbReference type="Proteomes" id="UP000235786"/>
    </source>
</evidence>
<dbReference type="EMBL" id="KZ613950">
    <property type="protein sequence ID" value="PMD36814.1"/>
    <property type="molecule type" value="Genomic_DNA"/>
</dbReference>
<organism evidence="1 2">
    <name type="scientific">Hyaloscypha variabilis (strain UAMH 11265 / GT02V1 / F)</name>
    <name type="common">Meliniomyces variabilis</name>
    <dbReference type="NCBI Taxonomy" id="1149755"/>
    <lineage>
        <taxon>Eukaryota</taxon>
        <taxon>Fungi</taxon>
        <taxon>Dikarya</taxon>
        <taxon>Ascomycota</taxon>
        <taxon>Pezizomycotina</taxon>
        <taxon>Leotiomycetes</taxon>
        <taxon>Helotiales</taxon>
        <taxon>Hyaloscyphaceae</taxon>
        <taxon>Hyaloscypha</taxon>
        <taxon>Hyaloscypha variabilis</taxon>
    </lineage>
</organism>
<accession>A0A2J6RE72</accession>
<sequence length="190" mass="21088">MWWKIVKDYSTLKLTYEADMFPALSGIAQAQMAARGPRYLAGLWGDTLVHGLLWYVPHRTPLPGTTNMDFASVKFAVEYDLCVGFDPALNIEDVGVVSPAPNNNGELLEAGLPVSGELAPVTIHCRADAGKREVFLKSNGEEISNLHVDEDYNLWPEGGSRFWTGKKCNVYSLVRFTNGRENATSFGLWF</sequence>
<proteinExistence type="predicted"/>